<dbReference type="InterPro" id="IPR013087">
    <property type="entry name" value="Znf_C2H2_type"/>
</dbReference>
<evidence type="ECO:0000256" key="9">
    <source>
        <dbReference type="ARBA" id="ARBA00023242"/>
    </source>
</evidence>
<evidence type="ECO:0000256" key="8">
    <source>
        <dbReference type="ARBA" id="ARBA00023163"/>
    </source>
</evidence>
<dbReference type="Gene3D" id="3.40.1800.20">
    <property type="match status" value="1"/>
</dbReference>
<feature type="binding site" evidence="11">
    <location>
        <position position="55"/>
    </location>
    <ligand>
        <name>Zn(2+)</name>
        <dbReference type="ChEBI" id="CHEBI:29105"/>
    </ligand>
</feature>
<dbReference type="InterPro" id="IPR050752">
    <property type="entry name" value="C2H2-ZF_domain"/>
</dbReference>
<accession>A0A6J1WMH6</accession>
<dbReference type="GO" id="GO:0005634">
    <property type="term" value="C:nucleus"/>
    <property type="evidence" value="ECO:0007669"/>
    <property type="project" value="UniProtKB-SubCell"/>
</dbReference>
<gene>
    <name evidence="15" type="primary">LOC113512911</name>
</gene>
<dbReference type="RefSeq" id="XP_026752672.2">
    <property type="nucleotide sequence ID" value="XM_026896871.3"/>
</dbReference>
<evidence type="ECO:0000256" key="6">
    <source>
        <dbReference type="ARBA" id="ARBA00023015"/>
    </source>
</evidence>
<feature type="domain" description="C2H2-type" evidence="12">
    <location>
        <begin position="247"/>
        <end position="274"/>
    </location>
</feature>
<dbReference type="GO" id="GO:0008270">
    <property type="term" value="F:zinc ion binding"/>
    <property type="evidence" value="ECO:0007669"/>
    <property type="project" value="UniProtKB-UniRule"/>
</dbReference>
<dbReference type="SMART" id="SM00355">
    <property type="entry name" value="ZnF_C2H2"/>
    <property type="match status" value="10"/>
</dbReference>
<feature type="domain" description="ZAD" evidence="13">
    <location>
        <begin position="4"/>
        <end position="79"/>
    </location>
</feature>
<dbReference type="GO" id="GO:0003700">
    <property type="term" value="F:DNA-binding transcription factor activity"/>
    <property type="evidence" value="ECO:0007669"/>
    <property type="project" value="TreeGrafter"/>
</dbReference>
<dbReference type="PROSITE" id="PS00028">
    <property type="entry name" value="ZINC_FINGER_C2H2_1"/>
    <property type="match status" value="9"/>
</dbReference>
<dbReference type="InterPro" id="IPR036236">
    <property type="entry name" value="Znf_C2H2_sf"/>
</dbReference>
<keyword evidence="6" id="KW-0805">Transcription regulation</keyword>
<dbReference type="GeneID" id="113512911"/>
<dbReference type="InParanoid" id="A0A6J1WMH6"/>
<organism evidence="14 15">
    <name type="scientific">Galleria mellonella</name>
    <name type="common">Greater wax moth</name>
    <dbReference type="NCBI Taxonomy" id="7137"/>
    <lineage>
        <taxon>Eukaryota</taxon>
        <taxon>Metazoa</taxon>
        <taxon>Ecdysozoa</taxon>
        <taxon>Arthropoda</taxon>
        <taxon>Hexapoda</taxon>
        <taxon>Insecta</taxon>
        <taxon>Pterygota</taxon>
        <taxon>Neoptera</taxon>
        <taxon>Endopterygota</taxon>
        <taxon>Lepidoptera</taxon>
        <taxon>Glossata</taxon>
        <taxon>Ditrysia</taxon>
        <taxon>Pyraloidea</taxon>
        <taxon>Pyralidae</taxon>
        <taxon>Galleriinae</taxon>
        <taxon>Galleria</taxon>
    </lineage>
</organism>
<dbReference type="Gene3D" id="3.30.160.60">
    <property type="entry name" value="Classic Zinc Finger"/>
    <property type="match status" value="9"/>
</dbReference>
<keyword evidence="14" id="KW-1185">Reference proteome</keyword>
<feature type="binding site" evidence="11">
    <location>
        <position position="6"/>
    </location>
    <ligand>
        <name>Zn(2+)</name>
        <dbReference type="ChEBI" id="CHEBI:29105"/>
    </ligand>
</feature>
<feature type="domain" description="C2H2-type" evidence="12">
    <location>
        <begin position="303"/>
        <end position="330"/>
    </location>
</feature>
<keyword evidence="7" id="KW-0238">DNA-binding</keyword>
<feature type="domain" description="C2H2-type" evidence="12">
    <location>
        <begin position="160"/>
        <end position="187"/>
    </location>
</feature>
<feature type="domain" description="C2H2-type" evidence="12">
    <location>
        <begin position="188"/>
        <end position="216"/>
    </location>
</feature>
<keyword evidence="5 11" id="KW-0862">Zinc</keyword>
<dbReference type="Proteomes" id="UP001652740">
    <property type="component" value="Unplaced"/>
</dbReference>
<feature type="binding site" evidence="11">
    <location>
        <position position="52"/>
    </location>
    <ligand>
        <name>Zn(2+)</name>
        <dbReference type="ChEBI" id="CHEBI:29105"/>
    </ligand>
</feature>
<sequence length="473" mass="54841">MDLKICRICCENKGNSYIYDKINDELVLSAKIMYCCANISIYEGDGLPAYICNNCELELSTAYHFIKKCETTDKALRSQDFSQCSLNINKHDNEDTVQVKIEENIGSDQDLVYGDIDGNFDITCEVLSQEREIKNESKCKERIKRKVYKKRTKFKSPASKKCTVCNRKCPNPSTLMIHMRSHSDEKPYPCSSCDKKYKDSGTLKRHVERNHSENRERNFTCENCGKCFYSKSDVKIHMRIHTGETPYACSECPMKFTQISALLRHIKRHTGEKPYMCATCSKAFCSKEELKNHHKVHSNNKQFSCAICNVMFKYRNNLKKHLKLHSEPDHFICSYCGRNFNLKGNLKSHIERQHSEKSGYCNICSKNVPNIEVHTWKHTGEKPLKCELCTSSFGESRALAHHMNFRHKKTDKHKCLVEGCLMAFPSRPMLDFHTAKLHDTRIPFPCDQCSRGFYRKSDLARHKMGTHKERLVS</sequence>
<dbReference type="PROSITE" id="PS51915">
    <property type="entry name" value="ZAD"/>
    <property type="match status" value="1"/>
</dbReference>
<protein>
    <submittedName>
        <fullName evidence="15">Gastrula zinc finger protein XlCGF57.1-like</fullName>
    </submittedName>
</protein>
<dbReference type="InterPro" id="IPR012934">
    <property type="entry name" value="Znf_AD"/>
</dbReference>
<feature type="domain" description="C2H2-type" evidence="12">
    <location>
        <begin position="275"/>
        <end position="302"/>
    </location>
</feature>
<evidence type="ECO:0000256" key="11">
    <source>
        <dbReference type="PROSITE-ProRule" id="PRU01263"/>
    </source>
</evidence>
<keyword evidence="9" id="KW-0539">Nucleus</keyword>
<dbReference type="AlphaFoldDB" id="A0A6J1WMH6"/>
<proteinExistence type="predicted"/>
<dbReference type="SUPFAM" id="SSF57667">
    <property type="entry name" value="beta-beta-alpha zinc fingers"/>
    <property type="match status" value="6"/>
</dbReference>
<evidence type="ECO:0000256" key="1">
    <source>
        <dbReference type="ARBA" id="ARBA00004123"/>
    </source>
</evidence>
<reference evidence="15" key="1">
    <citation type="submission" date="2025-08" db="UniProtKB">
        <authorList>
            <consortium name="RefSeq"/>
        </authorList>
    </citation>
    <scope>IDENTIFICATION</scope>
    <source>
        <tissue evidence="15">Whole larvae</tissue>
    </source>
</reference>
<feature type="binding site" evidence="11">
    <location>
        <position position="9"/>
    </location>
    <ligand>
        <name>Zn(2+)</name>
        <dbReference type="ChEBI" id="CHEBI:29105"/>
    </ligand>
</feature>
<evidence type="ECO:0000313" key="14">
    <source>
        <dbReference type="Proteomes" id="UP001652740"/>
    </source>
</evidence>
<dbReference type="SMART" id="SM00868">
    <property type="entry name" value="zf-AD"/>
    <property type="match status" value="1"/>
</dbReference>
<dbReference type="Pfam" id="PF07776">
    <property type="entry name" value="zf-AD"/>
    <property type="match status" value="1"/>
</dbReference>
<feature type="domain" description="C2H2-type" evidence="12">
    <location>
        <begin position="384"/>
        <end position="412"/>
    </location>
</feature>
<feature type="domain" description="C2H2-type" evidence="12">
    <location>
        <begin position="331"/>
        <end position="359"/>
    </location>
</feature>
<dbReference type="FunCoup" id="A0A6J1WMH6">
    <property type="interactions" value="10"/>
</dbReference>
<dbReference type="SUPFAM" id="SSF57716">
    <property type="entry name" value="Glucocorticoid receptor-like (DNA-binding domain)"/>
    <property type="match status" value="1"/>
</dbReference>
<dbReference type="PANTHER" id="PTHR24384:SF189">
    <property type="entry name" value="C2H2-TYPE DOMAIN-CONTAINING PROTEIN-RELATED"/>
    <property type="match status" value="1"/>
</dbReference>
<dbReference type="KEGG" id="gmw:113512911"/>
<dbReference type="GO" id="GO:0006357">
    <property type="term" value="P:regulation of transcription by RNA polymerase II"/>
    <property type="evidence" value="ECO:0007669"/>
    <property type="project" value="TreeGrafter"/>
</dbReference>
<dbReference type="GO" id="GO:0000978">
    <property type="term" value="F:RNA polymerase II cis-regulatory region sequence-specific DNA binding"/>
    <property type="evidence" value="ECO:0007669"/>
    <property type="project" value="TreeGrafter"/>
</dbReference>
<evidence type="ECO:0000256" key="10">
    <source>
        <dbReference type="PROSITE-ProRule" id="PRU00042"/>
    </source>
</evidence>
<dbReference type="PANTHER" id="PTHR24384">
    <property type="entry name" value="FINGER PUTATIVE TRANSCRIPTION FACTOR FAMILY-RELATED"/>
    <property type="match status" value="1"/>
</dbReference>
<dbReference type="Pfam" id="PF12874">
    <property type="entry name" value="zf-met"/>
    <property type="match status" value="1"/>
</dbReference>
<evidence type="ECO:0000259" key="13">
    <source>
        <dbReference type="PROSITE" id="PS51915"/>
    </source>
</evidence>
<evidence type="ECO:0000256" key="7">
    <source>
        <dbReference type="ARBA" id="ARBA00023125"/>
    </source>
</evidence>
<evidence type="ECO:0000256" key="4">
    <source>
        <dbReference type="ARBA" id="ARBA00022771"/>
    </source>
</evidence>
<comment type="subcellular location">
    <subcellularLocation>
        <location evidence="1">Nucleus</location>
    </subcellularLocation>
</comment>
<evidence type="ECO:0000256" key="2">
    <source>
        <dbReference type="ARBA" id="ARBA00022723"/>
    </source>
</evidence>
<keyword evidence="4 10" id="KW-0863">Zinc-finger</keyword>
<evidence type="ECO:0000259" key="12">
    <source>
        <dbReference type="PROSITE" id="PS50157"/>
    </source>
</evidence>
<name>A0A6J1WMH6_GALME</name>
<keyword evidence="2 11" id="KW-0479">Metal-binding</keyword>
<keyword evidence="3" id="KW-0677">Repeat</keyword>
<feature type="domain" description="C2H2-type" evidence="12">
    <location>
        <begin position="444"/>
        <end position="467"/>
    </location>
</feature>
<evidence type="ECO:0000256" key="5">
    <source>
        <dbReference type="ARBA" id="ARBA00022833"/>
    </source>
</evidence>
<feature type="domain" description="C2H2-type" evidence="12">
    <location>
        <begin position="219"/>
        <end position="246"/>
    </location>
</feature>
<dbReference type="Pfam" id="PF00096">
    <property type="entry name" value="zf-C2H2"/>
    <property type="match status" value="7"/>
</dbReference>
<evidence type="ECO:0000313" key="15">
    <source>
        <dbReference type="RefSeq" id="XP_026752672.2"/>
    </source>
</evidence>
<evidence type="ECO:0000256" key="3">
    <source>
        <dbReference type="ARBA" id="ARBA00022737"/>
    </source>
</evidence>
<dbReference type="PROSITE" id="PS50157">
    <property type="entry name" value="ZINC_FINGER_C2H2_2"/>
    <property type="match status" value="9"/>
</dbReference>
<keyword evidence="8" id="KW-0804">Transcription</keyword>